<accession>A0A502KY96</accession>
<comment type="caution">
    <text evidence="1">The sequence shown here is derived from an EMBL/GenBank/DDBJ whole genome shotgun (WGS) entry which is preliminary data.</text>
</comment>
<dbReference type="OrthoDB" id="1492853at2"/>
<reference evidence="1 2" key="1">
    <citation type="submission" date="2019-01" db="EMBL/GenBank/DDBJ databases">
        <title>Litorilituus lipolytica sp. nov., isolated from intertidal sand of the Yellow Sea in China.</title>
        <authorList>
            <person name="Liu A."/>
        </authorList>
    </citation>
    <scope>NUCLEOTIDE SEQUENCE [LARGE SCALE GENOMIC DNA]</scope>
    <source>
        <strain evidence="1 2">RZ04</strain>
    </source>
</reference>
<evidence type="ECO:0000313" key="1">
    <source>
        <dbReference type="EMBL" id="TPH14633.1"/>
    </source>
</evidence>
<name>A0A502KY96_9GAMM</name>
<gene>
    <name evidence="1" type="ORF">EPA86_11075</name>
</gene>
<organism evidence="1 2">
    <name type="scientific">Litorilituus lipolyticus</name>
    <dbReference type="NCBI Taxonomy" id="2491017"/>
    <lineage>
        <taxon>Bacteria</taxon>
        <taxon>Pseudomonadati</taxon>
        <taxon>Pseudomonadota</taxon>
        <taxon>Gammaproteobacteria</taxon>
        <taxon>Alteromonadales</taxon>
        <taxon>Colwelliaceae</taxon>
        <taxon>Litorilituus</taxon>
    </lineage>
</organism>
<keyword evidence="2" id="KW-1185">Reference proteome</keyword>
<dbReference type="RefSeq" id="WP_140603556.1">
    <property type="nucleotide sequence ID" value="NZ_SAWY01000021.1"/>
</dbReference>
<sequence length="139" mass="15764">MIENTLQQLFQQYLSAFRVYDLAGVTDCYHIPCTLNTPDNLVLIDSEEKCQQEFLAIFEQLKQANTQKIVAQKVSYQAMTPSVSLVCIDWVFFDNNEQIFADFSAVYHVESVGSSHKIINVASHDLTHSLNLAHSFTLS</sequence>
<dbReference type="EMBL" id="SAWY01000021">
    <property type="protein sequence ID" value="TPH14633.1"/>
    <property type="molecule type" value="Genomic_DNA"/>
</dbReference>
<dbReference type="Proteomes" id="UP000315303">
    <property type="component" value="Unassembled WGS sequence"/>
</dbReference>
<evidence type="ECO:0000313" key="2">
    <source>
        <dbReference type="Proteomes" id="UP000315303"/>
    </source>
</evidence>
<dbReference type="AlphaFoldDB" id="A0A502KY96"/>
<protein>
    <submittedName>
        <fullName evidence="1">Uncharacterized protein</fullName>
    </submittedName>
</protein>
<proteinExistence type="predicted"/>